<accession>A0ABR2PXF7</accession>
<sequence>MQKRQLKDYKVERCYAPTAGTAVAISQWLRSELGRVFKLPTRRNGTGMEILETVVGVLWVEDEVWCGGGLHGDETLEGSGRNLWVSLQIG</sequence>
<organism evidence="1 2">
    <name type="scientific">Hibiscus sabdariffa</name>
    <name type="common">roselle</name>
    <dbReference type="NCBI Taxonomy" id="183260"/>
    <lineage>
        <taxon>Eukaryota</taxon>
        <taxon>Viridiplantae</taxon>
        <taxon>Streptophyta</taxon>
        <taxon>Embryophyta</taxon>
        <taxon>Tracheophyta</taxon>
        <taxon>Spermatophyta</taxon>
        <taxon>Magnoliopsida</taxon>
        <taxon>eudicotyledons</taxon>
        <taxon>Gunneridae</taxon>
        <taxon>Pentapetalae</taxon>
        <taxon>rosids</taxon>
        <taxon>malvids</taxon>
        <taxon>Malvales</taxon>
        <taxon>Malvaceae</taxon>
        <taxon>Malvoideae</taxon>
        <taxon>Hibiscus</taxon>
    </lineage>
</organism>
<dbReference type="EMBL" id="JBBPBN010000049">
    <property type="protein sequence ID" value="KAK8993102.1"/>
    <property type="molecule type" value="Genomic_DNA"/>
</dbReference>
<gene>
    <name evidence="1" type="ORF">V6N11_033206</name>
</gene>
<name>A0ABR2PXF7_9ROSI</name>
<evidence type="ECO:0000313" key="1">
    <source>
        <dbReference type="EMBL" id="KAK8993102.1"/>
    </source>
</evidence>
<comment type="caution">
    <text evidence="1">The sequence shown here is derived from an EMBL/GenBank/DDBJ whole genome shotgun (WGS) entry which is preliminary data.</text>
</comment>
<dbReference type="Proteomes" id="UP001396334">
    <property type="component" value="Unassembled WGS sequence"/>
</dbReference>
<evidence type="ECO:0000313" key="2">
    <source>
        <dbReference type="Proteomes" id="UP001396334"/>
    </source>
</evidence>
<keyword evidence="2" id="KW-1185">Reference proteome</keyword>
<reference evidence="1 2" key="1">
    <citation type="journal article" date="2024" name="G3 (Bethesda)">
        <title>Genome assembly of Hibiscus sabdariffa L. provides insights into metabolisms of medicinal natural products.</title>
        <authorList>
            <person name="Kim T."/>
        </authorList>
    </citation>
    <scope>NUCLEOTIDE SEQUENCE [LARGE SCALE GENOMIC DNA]</scope>
    <source>
        <strain evidence="1">TK-2024</strain>
        <tissue evidence="1">Old leaves</tissue>
    </source>
</reference>
<proteinExistence type="predicted"/>
<protein>
    <submittedName>
        <fullName evidence="1">Uncharacterized protein</fullName>
    </submittedName>
</protein>